<accession>A0A3P4AXU7</accession>
<dbReference type="PANTHER" id="PTHR38588:SF1">
    <property type="entry name" value="BLL0334 PROTEIN"/>
    <property type="match status" value="1"/>
</dbReference>
<evidence type="ECO:0000313" key="1">
    <source>
        <dbReference type="EMBL" id="VCU68904.1"/>
    </source>
</evidence>
<evidence type="ECO:0000313" key="2">
    <source>
        <dbReference type="Proteomes" id="UP000277294"/>
    </source>
</evidence>
<reference evidence="1 2" key="1">
    <citation type="submission" date="2018-10" db="EMBL/GenBank/DDBJ databases">
        <authorList>
            <person name="Criscuolo A."/>
        </authorList>
    </citation>
    <scope>NUCLEOTIDE SEQUENCE [LARGE SCALE GENOMIC DNA]</scope>
    <source>
        <strain evidence="1">DnA1</strain>
    </source>
</reference>
<dbReference type="EMBL" id="UWPJ01000008">
    <property type="protein sequence ID" value="VCU68904.1"/>
    <property type="molecule type" value="Genomic_DNA"/>
</dbReference>
<dbReference type="PANTHER" id="PTHR38588">
    <property type="entry name" value="BLL0334 PROTEIN"/>
    <property type="match status" value="1"/>
</dbReference>
<dbReference type="Pfam" id="PF06240">
    <property type="entry name" value="COXG"/>
    <property type="match status" value="1"/>
</dbReference>
<organism evidence="1 2">
    <name type="scientific">Pigmentiphaga humi</name>
    <dbReference type="NCBI Taxonomy" id="2478468"/>
    <lineage>
        <taxon>Bacteria</taxon>
        <taxon>Pseudomonadati</taxon>
        <taxon>Pseudomonadota</taxon>
        <taxon>Betaproteobacteria</taxon>
        <taxon>Burkholderiales</taxon>
        <taxon>Alcaligenaceae</taxon>
        <taxon>Pigmentiphaga</taxon>
    </lineage>
</organism>
<dbReference type="Proteomes" id="UP000277294">
    <property type="component" value="Unassembled WGS sequence"/>
</dbReference>
<dbReference type="CDD" id="cd05018">
    <property type="entry name" value="CoxG"/>
    <property type="match status" value="1"/>
</dbReference>
<gene>
    <name evidence="1" type="ORF">PIGHUM_00963</name>
</gene>
<protein>
    <submittedName>
        <fullName evidence="1">Carbon monoxide dehydrogenase subunit G (CoxG)</fullName>
    </submittedName>
</protein>
<keyword evidence="2" id="KW-1185">Reference proteome</keyword>
<dbReference type="Gene3D" id="3.30.530.20">
    <property type="match status" value="1"/>
</dbReference>
<dbReference type="InterPro" id="IPR023393">
    <property type="entry name" value="START-like_dom_sf"/>
</dbReference>
<name>A0A3P4AXU7_9BURK</name>
<sequence>MQMVGERQLPVPREVVWAALNDVDVLKACVPGCESINEVGERKYEVVMQAAIGPIKARFKGTMQISDAVAPKGYSLAFEGAGGAAGFARGGAHVDLAEIDTNNTLLQYRSEATVGGKLAQIGARLVDSAARVMADRFFDAFVKALQDAGASEEGVDSSNDDRSTKAQVSGFRGMLRRLKGGDPS</sequence>
<dbReference type="AlphaFoldDB" id="A0A3P4AXU7"/>
<dbReference type="InterPro" id="IPR010419">
    <property type="entry name" value="CO_DH_gsu"/>
</dbReference>
<dbReference type="SUPFAM" id="SSF55961">
    <property type="entry name" value="Bet v1-like"/>
    <property type="match status" value="1"/>
</dbReference>
<proteinExistence type="predicted"/>